<proteinExistence type="predicted"/>
<dbReference type="Proteomes" id="UP001054252">
    <property type="component" value="Unassembled WGS sequence"/>
</dbReference>
<feature type="transmembrane region" description="Helical" evidence="1">
    <location>
        <begin position="12"/>
        <end position="35"/>
    </location>
</feature>
<keyword evidence="1" id="KW-1133">Transmembrane helix</keyword>
<protein>
    <submittedName>
        <fullName evidence="2">Uncharacterized protein</fullName>
    </submittedName>
</protein>
<dbReference type="EMBL" id="BPVZ01000069">
    <property type="protein sequence ID" value="GKV25463.1"/>
    <property type="molecule type" value="Genomic_DNA"/>
</dbReference>
<keyword evidence="1" id="KW-0812">Transmembrane</keyword>
<keyword evidence="1" id="KW-0472">Membrane</keyword>
<comment type="caution">
    <text evidence="2">The sequence shown here is derived from an EMBL/GenBank/DDBJ whole genome shotgun (WGS) entry which is preliminary data.</text>
</comment>
<dbReference type="AlphaFoldDB" id="A0AAV5KLW7"/>
<feature type="transmembrane region" description="Helical" evidence="1">
    <location>
        <begin position="55"/>
        <end position="74"/>
    </location>
</feature>
<sequence length="79" mass="8733">MVRFRSITLFKLMFKISPTITLFILLLFNGIVLQFCNLEVVLLELQSGCDIVPLFVYKFSISMVASGATVVATGETGII</sequence>
<gene>
    <name evidence="2" type="ORF">SLEP1_g34901</name>
</gene>
<evidence type="ECO:0000313" key="3">
    <source>
        <dbReference type="Proteomes" id="UP001054252"/>
    </source>
</evidence>
<keyword evidence="3" id="KW-1185">Reference proteome</keyword>
<evidence type="ECO:0000313" key="2">
    <source>
        <dbReference type="EMBL" id="GKV25463.1"/>
    </source>
</evidence>
<reference evidence="2 3" key="1">
    <citation type="journal article" date="2021" name="Commun. Biol.">
        <title>The genome of Shorea leprosula (Dipterocarpaceae) highlights the ecological relevance of drought in aseasonal tropical rainforests.</title>
        <authorList>
            <person name="Ng K.K.S."/>
            <person name="Kobayashi M.J."/>
            <person name="Fawcett J.A."/>
            <person name="Hatakeyama M."/>
            <person name="Paape T."/>
            <person name="Ng C.H."/>
            <person name="Ang C.C."/>
            <person name="Tnah L.H."/>
            <person name="Lee C.T."/>
            <person name="Nishiyama T."/>
            <person name="Sese J."/>
            <person name="O'Brien M.J."/>
            <person name="Copetti D."/>
            <person name="Mohd Noor M.I."/>
            <person name="Ong R.C."/>
            <person name="Putra M."/>
            <person name="Sireger I.Z."/>
            <person name="Indrioko S."/>
            <person name="Kosugi Y."/>
            <person name="Izuno A."/>
            <person name="Isagi Y."/>
            <person name="Lee S.L."/>
            <person name="Shimizu K.K."/>
        </authorList>
    </citation>
    <scope>NUCLEOTIDE SEQUENCE [LARGE SCALE GENOMIC DNA]</scope>
    <source>
        <strain evidence="2">214</strain>
    </source>
</reference>
<organism evidence="2 3">
    <name type="scientific">Rubroshorea leprosula</name>
    <dbReference type="NCBI Taxonomy" id="152421"/>
    <lineage>
        <taxon>Eukaryota</taxon>
        <taxon>Viridiplantae</taxon>
        <taxon>Streptophyta</taxon>
        <taxon>Embryophyta</taxon>
        <taxon>Tracheophyta</taxon>
        <taxon>Spermatophyta</taxon>
        <taxon>Magnoliopsida</taxon>
        <taxon>eudicotyledons</taxon>
        <taxon>Gunneridae</taxon>
        <taxon>Pentapetalae</taxon>
        <taxon>rosids</taxon>
        <taxon>malvids</taxon>
        <taxon>Malvales</taxon>
        <taxon>Dipterocarpaceae</taxon>
        <taxon>Rubroshorea</taxon>
    </lineage>
</organism>
<accession>A0AAV5KLW7</accession>
<evidence type="ECO:0000256" key="1">
    <source>
        <dbReference type="SAM" id="Phobius"/>
    </source>
</evidence>
<name>A0AAV5KLW7_9ROSI</name>